<dbReference type="EMBL" id="CAJJDN010000159">
    <property type="protein sequence ID" value="CAD8125539.1"/>
    <property type="molecule type" value="Genomic_DNA"/>
</dbReference>
<name>A0A8S1REZ7_9CILI</name>
<reference evidence="1" key="1">
    <citation type="submission" date="2021-01" db="EMBL/GenBank/DDBJ databases">
        <authorList>
            <consortium name="Genoscope - CEA"/>
            <person name="William W."/>
        </authorList>
    </citation>
    <scope>NUCLEOTIDE SEQUENCE</scope>
</reference>
<evidence type="ECO:0000313" key="1">
    <source>
        <dbReference type="EMBL" id="CAD8125539.1"/>
    </source>
</evidence>
<evidence type="ECO:0000313" key="2">
    <source>
        <dbReference type="Proteomes" id="UP000692954"/>
    </source>
</evidence>
<dbReference type="AlphaFoldDB" id="A0A8S1REZ7"/>
<sequence>MIVFQKKLCKSLQMMDHKIRCTINWYKIRIYNCLNITITLLDKEEIKYELYNQSVKPKTDISTEIQVIIL</sequence>
<protein>
    <submittedName>
        <fullName evidence="1">Uncharacterized protein</fullName>
    </submittedName>
</protein>
<comment type="caution">
    <text evidence="1">The sequence shown here is derived from an EMBL/GenBank/DDBJ whole genome shotgun (WGS) entry which is preliminary data.</text>
</comment>
<keyword evidence="2" id="KW-1185">Reference proteome</keyword>
<proteinExistence type="predicted"/>
<organism evidence="1 2">
    <name type="scientific">Paramecium sonneborni</name>
    <dbReference type="NCBI Taxonomy" id="65129"/>
    <lineage>
        <taxon>Eukaryota</taxon>
        <taxon>Sar</taxon>
        <taxon>Alveolata</taxon>
        <taxon>Ciliophora</taxon>
        <taxon>Intramacronucleata</taxon>
        <taxon>Oligohymenophorea</taxon>
        <taxon>Peniculida</taxon>
        <taxon>Parameciidae</taxon>
        <taxon>Paramecium</taxon>
    </lineage>
</organism>
<dbReference type="Proteomes" id="UP000692954">
    <property type="component" value="Unassembled WGS sequence"/>
</dbReference>
<accession>A0A8S1REZ7</accession>
<gene>
    <name evidence="1" type="ORF">PSON_ATCC_30995.1.T1590138</name>
</gene>